<dbReference type="InterPro" id="IPR043128">
    <property type="entry name" value="Rev_trsase/Diguanyl_cyclase"/>
</dbReference>
<dbReference type="GO" id="GO:0003824">
    <property type="term" value="F:catalytic activity"/>
    <property type="evidence" value="ECO:0007669"/>
    <property type="project" value="UniProtKB-ARBA"/>
</dbReference>
<dbReference type="PROSITE" id="PS50887">
    <property type="entry name" value="GGDEF"/>
    <property type="match status" value="1"/>
</dbReference>
<evidence type="ECO:0000313" key="3">
    <source>
        <dbReference type="EMBL" id="TKI70845.1"/>
    </source>
</evidence>
<dbReference type="InterPro" id="IPR029787">
    <property type="entry name" value="Nucleotide_cyclase"/>
</dbReference>
<feature type="domain" description="EAL" evidence="1">
    <location>
        <begin position="289"/>
        <end position="543"/>
    </location>
</feature>
<dbReference type="CDD" id="cd01949">
    <property type="entry name" value="GGDEF"/>
    <property type="match status" value="1"/>
</dbReference>
<dbReference type="FunFam" id="3.30.70.270:FF:000001">
    <property type="entry name" value="Diguanylate cyclase domain protein"/>
    <property type="match status" value="1"/>
</dbReference>
<keyword evidence="4" id="KW-1185">Reference proteome</keyword>
<dbReference type="Gene3D" id="3.30.70.270">
    <property type="match status" value="1"/>
</dbReference>
<dbReference type="SUPFAM" id="SSF141868">
    <property type="entry name" value="EAL domain-like"/>
    <property type="match status" value="1"/>
</dbReference>
<dbReference type="InterPro" id="IPR001633">
    <property type="entry name" value="EAL_dom"/>
</dbReference>
<dbReference type="EMBL" id="SZPX01000001">
    <property type="protein sequence ID" value="TKI70845.1"/>
    <property type="molecule type" value="Genomic_DNA"/>
</dbReference>
<dbReference type="InterPro" id="IPR000160">
    <property type="entry name" value="GGDEF_dom"/>
</dbReference>
<dbReference type="PANTHER" id="PTHR44757:SF2">
    <property type="entry name" value="BIOFILM ARCHITECTURE MAINTENANCE PROTEIN MBAA"/>
    <property type="match status" value="1"/>
</dbReference>
<dbReference type="Pfam" id="PF00990">
    <property type="entry name" value="GGDEF"/>
    <property type="match status" value="1"/>
</dbReference>
<proteinExistence type="predicted"/>
<dbReference type="SUPFAM" id="SSF55073">
    <property type="entry name" value="Nucleotide cyclase"/>
    <property type="match status" value="1"/>
</dbReference>
<gene>
    <name evidence="3" type="ORF">FCU45_00185</name>
</gene>
<comment type="caution">
    <text evidence="3">The sequence shown here is derived from an EMBL/GenBank/DDBJ whole genome shotgun (WGS) entry which is preliminary data.</text>
</comment>
<dbReference type="NCBIfam" id="TIGR00254">
    <property type="entry name" value="GGDEF"/>
    <property type="match status" value="1"/>
</dbReference>
<sequence length="543" mass="62426">MSINNVFVDIVDLHPSRIAVYDENGNFFYANGNYTKAYGIDLSEKENLNFDKIKPYDITFEYIKSQLAISKSFSMQKLEDSVLFESLFFYTTSKYLIHISSNITTLKDTDKKIYYHANYDSLTTIPNRAYFKKQLKSILQESSQNGSKIALLFIDIDKFKEVNDTYGHDVGDKMLVTIAKRLLNSVREDDTVARIGGDEFVLIAKDIKSIEIVEQLARKLQRKIREPLEIDTHIFNVTLSIGIAIYPQHGTTRQELLKNADIAMYEVKKTKRDDFRIYDKSMSSEAATKLSMKADIRRALEKNEFVMHYQPVIDFKTNSIVGAEAFVRWHHSKRGILEPSEFLELVLSGDMDKEFNCMVVSKVLNDLVIMNKTFLNKKLVVSVNISKNQFFNPTFSSNVSEASKSYSIDKSQIEFKIVENQIMKNSSVAKENIETLHLMGFKIALDDFGVEHSSLNNLKNFKVDKLKIDRSFIKNIAQDENDLNIVKSIVNTAKLFNLKVQAEGIETQKQYMELKKIGCDFSQGFYHSSALSMDDFIDYFNRA</sequence>
<dbReference type="RefSeq" id="WP_137011092.1">
    <property type="nucleotide sequence ID" value="NZ_SZPX01000001.1"/>
</dbReference>
<dbReference type="PANTHER" id="PTHR44757">
    <property type="entry name" value="DIGUANYLATE CYCLASE DGCP"/>
    <property type="match status" value="1"/>
</dbReference>
<evidence type="ECO:0000259" key="1">
    <source>
        <dbReference type="PROSITE" id="PS50883"/>
    </source>
</evidence>
<dbReference type="Proteomes" id="UP000309561">
    <property type="component" value="Unassembled WGS sequence"/>
</dbReference>
<dbReference type="Gene3D" id="3.20.20.450">
    <property type="entry name" value="EAL domain"/>
    <property type="match status" value="1"/>
</dbReference>
<dbReference type="SMART" id="SM00052">
    <property type="entry name" value="EAL"/>
    <property type="match status" value="1"/>
</dbReference>
<evidence type="ECO:0000313" key="4">
    <source>
        <dbReference type="Proteomes" id="UP000309561"/>
    </source>
</evidence>
<reference evidence="3 4" key="1">
    <citation type="submission" date="2019-04" db="EMBL/GenBank/DDBJ databases">
        <title>Sulfurimonas crateris sp. nov. a facultative anaerobic sulfur-oxidizing chemolithautotrophic bacterium isolated from a terrestrial mud vulcano.</title>
        <authorList>
            <person name="Ratnikova N.M."/>
            <person name="Slobodkin A.I."/>
            <person name="Merkel A.Y."/>
            <person name="Novikov A."/>
            <person name="Bonch-Osmolovskaya E.A."/>
            <person name="Slobodkina G.B."/>
        </authorList>
    </citation>
    <scope>NUCLEOTIDE SEQUENCE [LARGE SCALE GENOMIC DNA]</scope>
    <source>
        <strain evidence="3 4">SN118</strain>
    </source>
</reference>
<dbReference type="CDD" id="cd01948">
    <property type="entry name" value="EAL"/>
    <property type="match status" value="1"/>
</dbReference>
<dbReference type="Pfam" id="PF00563">
    <property type="entry name" value="EAL"/>
    <property type="match status" value="1"/>
</dbReference>
<feature type="domain" description="GGDEF" evidence="2">
    <location>
        <begin position="147"/>
        <end position="280"/>
    </location>
</feature>
<evidence type="ECO:0000259" key="2">
    <source>
        <dbReference type="PROSITE" id="PS50887"/>
    </source>
</evidence>
<dbReference type="SMART" id="SM00267">
    <property type="entry name" value="GGDEF"/>
    <property type="match status" value="1"/>
</dbReference>
<dbReference type="OrthoDB" id="5372181at2"/>
<accession>A0A4U2ZA21</accession>
<dbReference type="InterPro" id="IPR035919">
    <property type="entry name" value="EAL_sf"/>
</dbReference>
<name>A0A4U2ZA21_9BACT</name>
<dbReference type="AlphaFoldDB" id="A0A4U2ZA21"/>
<dbReference type="PROSITE" id="PS50883">
    <property type="entry name" value="EAL"/>
    <property type="match status" value="1"/>
</dbReference>
<protein>
    <submittedName>
        <fullName evidence="3">EAL domain-containing protein</fullName>
    </submittedName>
</protein>
<dbReference type="InterPro" id="IPR052155">
    <property type="entry name" value="Biofilm_reg_signaling"/>
</dbReference>
<organism evidence="3 4">
    <name type="scientific">Sulfurimonas crateris</name>
    <dbReference type="NCBI Taxonomy" id="2574727"/>
    <lineage>
        <taxon>Bacteria</taxon>
        <taxon>Pseudomonadati</taxon>
        <taxon>Campylobacterota</taxon>
        <taxon>Epsilonproteobacteria</taxon>
        <taxon>Campylobacterales</taxon>
        <taxon>Sulfurimonadaceae</taxon>
        <taxon>Sulfurimonas</taxon>
    </lineage>
</organism>